<organism evidence="3 4">
    <name type="scientific">Pontibacter anaerobius</name>
    <dbReference type="NCBI Taxonomy" id="2993940"/>
    <lineage>
        <taxon>Bacteria</taxon>
        <taxon>Pseudomonadati</taxon>
        <taxon>Bacteroidota</taxon>
        <taxon>Cytophagia</taxon>
        <taxon>Cytophagales</taxon>
        <taxon>Hymenobacteraceae</taxon>
        <taxon>Pontibacter</taxon>
    </lineage>
</organism>
<gene>
    <name evidence="3" type="ORF">OO017_14085</name>
</gene>
<dbReference type="Pfam" id="PF02517">
    <property type="entry name" value="Rce1-like"/>
    <property type="match status" value="1"/>
</dbReference>
<dbReference type="EMBL" id="JAPFQO010000009">
    <property type="protein sequence ID" value="MCX2741083.1"/>
    <property type="molecule type" value="Genomic_DNA"/>
</dbReference>
<feature type="transmembrane region" description="Helical" evidence="1">
    <location>
        <begin position="198"/>
        <end position="219"/>
    </location>
</feature>
<evidence type="ECO:0000256" key="1">
    <source>
        <dbReference type="SAM" id="Phobius"/>
    </source>
</evidence>
<name>A0ABT3RGW9_9BACT</name>
<feature type="transmembrane region" description="Helical" evidence="1">
    <location>
        <begin position="132"/>
        <end position="152"/>
    </location>
</feature>
<proteinExistence type="predicted"/>
<dbReference type="Proteomes" id="UP001207228">
    <property type="component" value="Unassembled WGS sequence"/>
</dbReference>
<keyword evidence="1" id="KW-0472">Membrane</keyword>
<dbReference type="PANTHER" id="PTHR39430">
    <property type="entry name" value="MEMBRANE-ASSOCIATED PROTEASE-RELATED"/>
    <property type="match status" value="1"/>
</dbReference>
<accession>A0ABT3RGW9</accession>
<evidence type="ECO:0000313" key="4">
    <source>
        <dbReference type="Proteomes" id="UP001207228"/>
    </source>
</evidence>
<feature type="transmembrane region" description="Helical" evidence="1">
    <location>
        <begin position="159"/>
        <end position="178"/>
    </location>
</feature>
<keyword evidence="1" id="KW-1133">Transmembrane helix</keyword>
<reference evidence="3 4" key="1">
    <citation type="submission" date="2022-11" db="EMBL/GenBank/DDBJ databases">
        <title>The characterization of three novel Bacteroidetes species and genomic analysis of their roles in tidal elemental geochemical cycles.</title>
        <authorList>
            <person name="Ma K.-J."/>
        </authorList>
    </citation>
    <scope>NUCLEOTIDE SEQUENCE [LARGE SCALE GENOMIC DNA]</scope>
    <source>
        <strain evidence="3 4">M82</strain>
    </source>
</reference>
<protein>
    <submittedName>
        <fullName evidence="3">Type II CAAX endopeptidase family protein</fullName>
    </submittedName>
</protein>
<dbReference type="InterPro" id="IPR003675">
    <property type="entry name" value="Rce1/LyrA-like_dom"/>
</dbReference>
<dbReference type="RefSeq" id="WP_266053181.1">
    <property type="nucleotide sequence ID" value="NZ_JAPFQO010000009.1"/>
</dbReference>
<sequence length="239" mass="27022">MIGILVTLTISWILLYLIEKRSILSLGFLPLIKRLKQFVIGFLITAVLCIGVQSLEALLTSSHLFLNKKLNASLLLSMFWWDFKSVLTEELIFRGALLYILLRRFGSEKGIVVSAVAFGIYHWFSFGIFGNIIPMLFVFIGTGLMGYAWALAFSKTHSIFMPIGLHLGWNFTFNTIFSKGPLGDGLLVSSGGNMISDWFSLISLWGVPITVLLIVKYLVRLDNGELKETQLSRRYSLWR</sequence>
<feature type="domain" description="CAAX prenyl protease 2/Lysostaphin resistance protein A-like" evidence="2">
    <location>
        <begin position="76"/>
        <end position="171"/>
    </location>
</feature>
<keyword evidence="1" id="KW-0812">Transmembrane</keyword>
<evidence type="ECO:0000259" key="2">
    <source>
        <dbReference type="Pfam" id="PF02517"/>
    </source>
</evidence>
<comment type="caution">
    <text evidence="3">The sequence shown here is derived from an EMBL/GenBank/DDBJ whole genome shotgun (WGS) entry which is preliminary data.</text>
</comment>
<evidence type="ECO:0000313" key="3">
    <source>
        <dbReference type="EMBL" id="MCX2741083.1"/>
    </source>
</evidence>
<dbReference type="PANTHER" id="PTHR39430:SF1">
    <property type="entry name" value="PROTEASE"/>
    <property type="match status" value="1"/>
</dbReference>
<feature type="transmembrane region" description="Helical" evidence="1">
    <location>
        <begin position="38"/>
        <end position="59"/>
    </location>
</feature>
<keyword evidence="4" id="KW-1185">Reference proteome</keyword>